<dbReference type="InterPro" id="IPR014710">
    <property type="entry name" value="RmlC-like_jellyroll"/>
</dbReference>
<dbReference type="Pfam" id="PF02311">
    <property type="entry name" value="AraC_binding"/>
    <property type="match status" value="1"/>
</dbReference>
<dbReference type="InterPro" id="IPR011051">
    <property type="entry name" value="RmlC_Cupin_sf"/>
</dbReference>
<keyword evidence="3" id="KW-0010">Activator</keyword>
<dbReference type="RefSeq" id="WP_344846194.1">
    <property type="nucleotide sequence ID" value="NZ_BAABDF010000007.1"/>
</dbReference>
<dbReference type="Gene3D" id="2.60.120.10">
    <property type="entry name" value="Jelly Rolls"/>
    <property type="match status" value="1"/>
</dbReference>
<accession>A0ABP7K7F8</accession>
<reference evidence="7" key="1">
    <citation type="journal article" date="2019" name="Int. J. Syst. Evol. Microbiol.">
        <title>The Global Catalogue of Microorganisms (GCM) 10K type strain sequencing project: providing services to taxonomists for standard genome sequencing and annotation.</title>
        <authorList>
            <consortium name="The Broad Institute Genomics Platform"/>
            <consortium name="The Broad Institute Genome Sequencing Center for Infectious Disease"/>
            <person name="Wu L."/>
            <person name="Ma J."/>
        </authorList>
    </citation>
    <scope>NUCLEOTIDE SEQUENCE [LARGE SCALE GENOMIC DNA]</scope>
    <source>
        <strain evidence="7">JCM 17190</strain>
    </source>
</reference>
<dbReference type="SUPFAM" id="SSF46689">
    <property type="entry name" value="Homeodomain-like"/>
    <property type="match status" value="1"/>
</dbReference>
<name>A0ABP7K7F8_9RHOB</name>
<dbReference type="Proteomes" id="UP001399917">
    <property type="component" value="Unassembled WGS sequence"/>
</dbReference>
<dbReference type="Pfam" id="PF12833">
    <property type="entry name" value="HTH_18"/>
    <property type="match status" value="1"/>
</dbReference>
<keyword evidence="1" id="KW-0805">Transcription regulation</keyword>
<evidence type="ECO:0000256" key="2">
    <source>
        <dbReference type="ARBA" id="ARBA00023125"/>
    </source>
</evidence>
<gene>
    <name evidence="6" type="ORF">GCM10022404_16230</name>
</gene>
<evidence type="ECO:0000313" key="6">
    <source>
        <dbReference type="EMBL" id="GAA3866831.1"/>
    </source>
</evidence>
<dbReference type="SMART" id="SM00342">
    <property type="entry name" value="HTH_ARAC"/>
    <property type="match status" value="1"/>
</dbReference>
<keyword evidence="7" id="KW-1185">Reference proteome</keyword>
<proteinExistence type="predicted"/>
<dbReference type="PROSITE" id="PS01124">
    <property type="entry name" value="HTH_ARAC_FAMILY_2"/>
    <property type="match status" value="1"/>
</dbReference>
<dbReference type="InterPro" id="IPR018062">
    <property type="entry name" value="HTH_AraC-typ_CS"/>
</dbReference>
<evidence type="ECO:0000259" key="5">
    <source>
        <dbReference type="PROSITE" id="PS01124"/>
    </source>
</evidence>
<comment type="caution">
    <text evidence="6">The sequence shown here is derived from an EMBL/GenBank/DDBJ whole genome shotgun (WGS) entry which is preliminary data.</text>
</comment>
<dbReference type="EMBL" id="BAABDF010000007">
    <property type="protein sequence ID" value="GAA3866831.1"/>
    <property type="molecule type" value="Genomic_DNA"/>
</dbReference>
<dbReference type="Gene3D" id="1.10.10.60">
    <property type="entry name" value="Homeodomain-like"/>
    <property type="match status" value="1"/>
</dbReference>
<protein>
    <recommendedName>
        <fullName evidence="5">HTH araC/xylS-type domain-containing protein</fullName>
    </recommendedName>
</protein>
<dbReference type="InterPro" id="IPR003313">
    <property type="entry name" value="AraC-bd"/>
</dbReference>
<sequence length="280" mass="31516">MLASKLNQKDILASGEDFHFSRSVLSNRRPKALHSQDYFELFWLHNGRARFVTEEGRETLNEGDIVFVSPGVAHGLQGVGEESHLVNIIIRRRRIKDMWERYPQTTRFFREAGTAPVRVHRDSRHLARLSSSAIALEGAPRSQLYLDAFLLPLMAELCGELREAPAAAPTWLVTAMAAAQDPNVFREGAAGLVAQCGKAHAHVARTMRAHFDQTPSDFVNALRMDYAARQLAGTPDPLSEIADEIGIQNMSHFHRLFRARFGMTPRQYRVKHQKGVIQPV</sequence>
<evidence type="ECO:0000256" key="3">
    <source>
        <dbReference type="ARBA" id="ARBA00023159"/>
    </source>
</evidence>
<evidence type="ECO:0000313" key="7">
    <source>
        <dbReference type="Proteomes" id="UP001399917"/>
    </source>
</evidence>
<dbReference type="InterPro" id="IPR020449">
    <property type="entry name" value="Tscrpt_reg_AraC-type_HTH"/>
</dbReference>
<evidence type="ECO:0000256" key="1">
    <source>
        <dbReference type="ARBA" id="ARBA00023015"/>
    </source>
</evidence>
<dbReference type="PANTHER" id="PTHR43280">
    <property type="entry name" value="ARAC-FAMILY TRANSCRIPTIONAL REGULATOR"/>
    <property type="match status" value="1"/>
</dbReference>
<dbReference type="SUPFAM" id="SSF51182">
    <property type="entry name" value="RmlC-like cupins"/>
    <property type="match status" value="1"/>
</dbReference>
<feature type="domain" description="HTH araC/xylS-type" evidence="5">
    <location>
        <begin position="192"/>
        <end position="271"/>
    </location>
</feature>
<dbReference type="PRINTS" id="PR00032">
    <property type="entry name" value="HTHARAC"/>
</dbReference>
<dbReference type="PANTHER" id="PTHR43280:SF34">
    <property type="entry name" value="ARAC-FAMILY TRANSCRIPTIONAL REGULATOR"/>
    <property type="match status" value="1"/>
</dbReference>
<dbReference type="InterPro" id="IPR018060">
    <property type="entry name" value="HTH_AraC"/>
</dbReference>
<dbReference type="PROSITE" id="PS00041">
    <property type="entry name" value="HTH_ARAC_FAMILY_1"/>
    <property type="match status" value="1"/>
</dbReference>
<dbReference type="InterPro" id="IPR009057">
    <property type="entry name" value="Homeodomain-like_sf"/>
</dbReference>
<evidence type="ECO:0000256" key="4">
    <source>
        <dbReference type="ARBA" id="ARBA00023163"/>
    </source>
</evidence>
<keyword evidence="2" id="KW-0238">DNA-binding</keyword>
<keyword evidence="4" id="KW-0804">Transcription</keyword>
<organism evidence="6 7">
    <name type="scientific">Celeribacter arenosi</name>
    <dbReference type="NCBI Taxonomy" id="792649"/>
    <lineage>
        <taxon>Bacteria</taxon>
        <taxon>Pseudomonadati</taxon>
        <taxon>Pseudomonadota</taxon>
        <taxon>Alphaproteobacteria</taxon>
        <taxon>Rhodobacterales</taxon>
        <taxon>Roseobacteraceae</taxon>
        <taxon>Celeribacter</taxon>
    </lineage>
</organism>